<dbReference type="Proteomes" id="UP000257039">
    <property type="component" value="Unassembled WGS sequence"/>
</dbReference>
<name>A0A4V1IMT1_9GAMM</name>
<accession>A0A4V1IMT1</accession>
<dbReference type="RefSeq" id="WP_094789938.1">
    <property type="nucleotide sequence ID" value="NZ_JAEVHG010000035.1"/>
</dbReference>
<keyword evidence="2" id="KW-1185">Reference proteome</keyword>
<evidence type="ECO:0000313" key="1">
    <source>
        <dbReference type="EMBL" id="RDH41311.1"/>
    </source>
</evidence>
<comment type="caution">
    <text evidence="1">The sequence shown here is derived from an EMBL/GenBank/DDBJ whole genome shotgun (WGS) entry which is preliminary data.</text>
</comment>
<gene>
    <name evidence="1" type="ORF">B9G39_29010</name>
</gene>
<dbReference type="EMBL" id="NDXW01000010">
    <property type="protein sequence ID" value="RDH41311.1"/>
    <property type="molecule type" value="Genomic_DNA"/>
</dbReference>
<evidence type="ECO:0000313" key="2">
    <source>
        <dbReference type="Proteomes" id="UP000257039"/>
    </source>
</evidence>
<protein>
    <submittedName>
        <fullName evidence="1">Uncharacterized protein</fullName>
    </submittedName>
</protein>
<organism evidence="1 2">
    <name type="scientific">Zooshikella ganghwensis</name>
    <dbReference type="NCBI Taxonomy" id="202772"/>
    <lineage>
        <taxon>Bacteria</taxon>
        <taxon>Pseudomonadati</taxon>
        <taxon>Pseudomonadota</taxon>
        <taxon>Gammaproteobacteria</taxon>
        <taxon>Oceanospirillales</taxon>
        <taxon>Zooshikellaceae</taxon>
        <taxon>Zooshikella</taxon>
    </lineage>
</organism>
<dbReference type="AlphaFoldDB" id="A0A4V1IMT1"/>
<sequence>MKKRDKKLIAIAGDAAGHAKSKKSGLHPCLGNACRDQGFPSITLDILNTKLKEKAFIPPEGLLDVLQKITSKLKELLDKQHFLTDDLRVVEAEFFWNKHYPDWQCAYKVIIETESGERFEGSENPGPGYVF</sequence>
<proteinExistence type="predicted"/>
<reference evidence="1 2" key="1">
    <citation type="submission" date="2017-04" db="EMBL/GenBank/DDBJ databases">
        <title>Draft genome sequence of Zooshikella ganghwensis VG4 isolated from Red Sea sediments.</title>
        <authorList>
            <person name="Rehman Z."/>
            <person name="Alam I."/>
            <person name="Kamau A."/>
            <person name="Bajic V."/>
            <person name="Leiknes T."/>
        </authorList>
    </citation>
    <scope>NUCLEOTIDE SEQUENCE [LARGE SCALE GENOMIC DNA]</scope>
    <source>
        <strain evidence="1 2">VG4</strain>
    </source>
</reference>